<protein>
    <submittedName>
        <fullName evidence="7">Lipopolysaccharide biosynthesis protein</fullName>
    </submittedName>
</protein>
<feature type="transmembrane region" description="Helical" evidence="6">
    <location>
        <begin position="367"/>
        <end position="387"/>
    </location>
</feature>
<feature type="transmembrane region" description="Helical" evidence="6">
    <location>
        <begin position="182"/>
        <end position="201"/>
    </location>
</feature>
<name>A0ABT5WMA3_9SPHN</name>
<evidence type="ECO:0000256" key="5">
    <source>
        <dbReference type="ARBA" id="ARBA00023136"/>
    </source>
</evidence>
<keyword evidence="3 6" id="KW-0812">Transmembrane</keyword>
<evidence type="ECO:0000256" key="3">
    <source>
        <dbReference type="ARBA" id="ARBA00022692"/>
    </source>
</evidence>
<dbReference type="InterPro" id="IPR050833">
    <property type="entry name" value="Poly_Biosynth_Transport"/>
</dbReference>
<evidence type="ECO:0000313" key="8">
    <source>
        <dbReference type="Proteomes" id="UP001216253"/>
    </source>
</evidence>
<feature type="transmembrane region" description="Helical" evidence="6">
    <location>
        <begin position="88"/>
        <end position="110"/>
    </location>
</feature>
<reference evidence="7 8" key="1">
    <citation type="submission" date="2023-03" db="EMBL/GenBank/DDBJ databases">
        <title>NovoSphingobium album sp. nov. isolated from polycyclic aromatic hydrocarbons- and heavy-metal polluted soil.</title>
        <authorList>
            <person name="Liu Z."/>
            <person name="Wang K."/>
        </authorList>
    </citation>
    <scope>NUCLEOTIDE SEQUENCE [LARGE SCALE GENOMIC DNA]</scope>
    <source>
        <strain evidence="7 8">H3SJ31-1</strain>
    </source>
</reference>
<evidence type="ECO:0000256" key="6">
    <source>
        <dbReference type="SAM" id="Phobius"/>
    </source>
</evidence>
<keyword evidence="4 6" id="KW-1133">Transmembrane helix</keyword>
<feature type="transmembrane region" description="Helical" evidence="6">
    <location>
        <begin position="457"/>
        <end position="476"/>
    </location>
</feature>
<feature type="transmembrane region" description="Helical" evidence="6">
    <location>
        <begin position="47"/>
        <end position="68"/>
    </location>
</feature>
<dbReference type="PANTHER" id="PTHR30250">
    <property type="entry name" value="PST FAMILY PREDICTED COLANIC ACID TRANSPORTER"/>
    <property type="match status" value="1"/>
</dbReference>
<organism evidence="7 8">
    <name type="scientific">Novosphingobium album</name>
    <name type="common">ex Liu et al. 2023</name>
    <dbReference type="NCBI Taxonomy" id="3031130"/>
    <lineage>
        <taxon>Bacteria</taxon>
        <taxon>Pseudomonadati</taxon>
        <taxon>Pseudomonadota</taxon>
        <taxon>Alphaproteobacteria</taxon>
        <taxon>Sphingomonadales</taxon>
        <taxon>Sphingomonadaceae</taxon>
        <taxon>Novosphingobium</taxon>
    </lineage>
</organism>
<dbReference type="PANTHER" id="PTHR30250:SF11">
    <property type="entry name" value="O-ANTIGEN TRANSPORTER-RELATED"/>
    <property type="match status" value="1"/>
</dbReference>
<gene>
    <name evidence="7" type="ORF">PYV00_05515</name>
</gene>
<keyword evidence="8" id="KW-1185">Reference proteome</keyword>
<feature type="transmembrane region" description="Helical" evidence="6">
    <location>
        <begin position="21"/>
        <end position="41"/>
    </location>
</feature>
<sequence length="494" mass="52562">MSESKSREDIAAIARGGRTNFLGFFLRLAGRIPFLFIAGRAPAYGPAALGVFASALVVIELTAMLCTLGEKRGLAQRLSESEEHPANVVADGMLVAFLVSSVMALVFWFFPAPLFPGGRFGTIDRLMVLAIPSLALTEIWLAALAYRFDIGASVRARAIVEPWTISIMAGAMTFIAPESGLALAYIASTLAAALTAFVPFARSYGLPRGWRPSLKGLGKLTWRSLPIATADAIEWGTRRLDILILGFFAAPSAVGVYYVAQQVASLPQKLKTSFEPILGPVITRNLKTRDYAAIARQVCQVGFWITAAQAGIALALGIPGKGVMGLIGPQFVGGTGALAFLLAAEVAAAPSVVSEAALIYVARMRNVLISILTVGLQALLTMGGILLMQRLGYNELYQAAAAAAALMVSLAFASMVKSWVLGRILAQPITNWRWAVAGAGLPAGLVGWAAIRFLPEWAQLTFGVAAILGVYFTIIWRRGFGPEDRVLFRKSASV</sequence>
<feature type="transmembrane region" description="Helical" evidence="6">
    <location>
        <begin position="399"/>
        <end position="420"/>
    </location>
</feature>
<evidence type="ECO:0000256" key="2">
    <source>
        <dbReference type="ARBA" id="ARBA00022475"/>
    </source>
</evidence>
<accession>A0ABT5WMA3</accession>
<comment type="caution">
    <text evidence="7">The sequence shown here is derived from an EMBL/GenBank/DDBJ whole genome shotgun (WGS) entry which is preliminary data.</text>
</comment>
<dbReference type="Proteomes" id="UP001216253">
    <property type="component" value="Unassembled WGS sequence"/>
</dbReference>
<dbReference type="RefSeq" id="WP_275227272.1">
    <property type="nucleotide sequence ID" value="NZ_JARESE010000015.1"/>
</dbReference>
<feature type="transmembrane region" description="Helical" evidence="6">
    <location>
        <begin position="242"/>
        <end position="260"/>
    </location>
</feature>
<keyword evidence="5 6" id="KW-0472">Membrane</keyword>
<evidence type="ECO:0000313" key="7">
    <source>
        <dbReference type="EMBL" id="MDE8651174.1"/>
    </source>
</evidence>
<dbReference type="EMBL" id="JARESE010000015">
    <property type="protein sequence ID" value="MDE8651174.1"/>
    <property type="molecule type" value="Genomic_DNA"/>
</dbReference>
<feature type="transmembrane region" description="Helical" evidence="6">
    <location>
        <begin position="126"/>
        <end position="146"/>
    </location>
</feature>
<keyword evidence="2" id="KW-1003">Cell membrane</keyword>
<evidence type="ECO:0000256" key="1">
    <source>
        <dbReference type="ARBA" id="ARBA00004651"/>
    </source>
</evidence>
<feature type="transmembrane region" description="Helical" evidence="6">
    <location>
        <begin position="432"/>
        <end position="451"/>
    </location>
</feature>
<evidence type="ECO:0000256" key="4">
    <source>
        <dbReference type="ARBA" id="ARBA00022989"/>
    </source>
</evidence>
<comment type="subcellular location">
    <subcellularLocation>
        <location evidence="1">Cell membrane</location>
        <topology evidence="1">Multi-pass membrane protein</topology>
    </subcellularLocation>
</comment>
<proteinExistence type="predicted"/>
<feature type="transmembrane region" description="Helical" evidence="6">
    <location>
        <begin position="337"/>
        <end position="360"/>
    </location>
</feature>
<dbReference type="Pfam" id="PF13440">
    <property type="entry name" value="Polysacc_synt_3"/>
    <property type="match status" value="1"/>
</dbReference>